<evidence type="ECO:0000313" key="2">
    <source>
        <dbReference type="Proteomes" id="UP001642540"/>
    </source>
</evidence>
<dbReference type="EMBL" id="CAXLJM020000166">
    <property type="protein sequence ID" value="CAL8147655.1"/>
    <property type="molecule type" value="Genomic_DNA"/>
</dbReference>
<dbReference type="Proteomes" id="UP001642540">
    <property type="component" value="Unassembled WGS sequence"/>
</dbReference>
<gene>
    <name evidence="1" type="ORF">ODALV1_LOCUS31197</name>
</gene>
<name>A0ABP1S9V6_9HEXA</name>
<evidence type="ECO:0000313" key="1">
    <source>
        <dbReference type="EMBL" id="CAL8147655.1"/>
    </source>
</evidence>
<proteinExistence type="predicted"/>
<comment type="caution">
    <text evidence="1">The sequence shown here is derived from an EMBL/GenBank/DDBJ whole genome shotgun (WGS) entry which is preliminary data.</text>
</comment>
<protein>
    <submittedName>
        <fullName evidence="1">Uncharacterized protein</fullName>
    </submittedName>
</protein>
<sequence length="81" mass="9057">MSRIFAFSIIRDTEIKAQKTVIAAADQWAKRTEIGTLCPETTVDNRASLDTGTRSTMIKILMNDDDHTKQALNGQNFLSKI</sequence>
<accession>A0ABP1S9V6</accession>
<organism evidence="1 2">
    <name type="scientific">Orchesella dallaii</name>
    <dbReference type="NCBI Taxonomy" id="48710"/>
    <lineage>
        <taxon>Eukaryota</taxon>
        <taxon>Metazoa</taxon>
        <taxon>Ecdysozoa</taxon>
        <taxon>Arthropoda</taxon>
        <taxon>Hexapoda</taxon>
        <taxon>Collembola</taxon>
        <taxon>Entomobryomorpha</taxon>
        <taxon>Entomobryoidea</taxon>
        <taxon>Orchesellidae</taxon>
        <taxon>Orchesellinae</taxon>
        <taxon>Orchesella</taxon>
    </lineage>
</organism>
<reference evidence="1 2" key="1">
    <citation type="submission" date="2024-08" db="EMBL/GenBank/DDBJ databases">
        <authorList>
            <person name="Cucini C."/>
            <person name="Frati F."/>
        </authorList>
    </citation>
    <scope>NUCLEOTIDE SEQUENCE [LARGE SCALE GENOMIC DNA]</scope>
</reference>
<keyword evidence="2" id="KW-1185">Reference proteome</keyword>